<evidence type="ECO:0000313" key="2">
    <source>
        <dbReference type="EMBL" id="GMS92666.1"/>
    </source>
</evidence>
<dbReference type="EMBL" id="BTSX01000004">
    <property type="protein sequence ID" value="GMS92666.1"/>
    <property type="molecule type" value="Genomic_DNA"/>
</dbReference>
<protein>
    <submittedName>
        <fullName evidence="2">Uncharacterized protein</fullName>
    </submittedName>
</protein>
<keyword evidence="3" id="KW-1185">Reference proteome</keyword>
<feature type="region of interest" description="Disordered" evidence="1">
    <location>
        <begin position="1"/>
        <end position="22"/>
    </location>
</feature>
<evidence type="ECO:0000313" key="3">
    <source>
        <dbReference type="Proteomes" id="UP001432027"/>
    </source>
</evidence>
<sequence length="99" mass="11268">EDKMHRGGESQRVGSPADEKGGCVMVPVDEQQLLLAKHLQERIHELGKSSEHQNKHRIADSACVEFFRSVADCLFDSFVVHRHEVFVAHCERTQSREIS</sequence>
<feature type="non-terminal residue" evidence="2">
    <location>
        <position position="1"/>
    </location>
</feature>
<accession>A0AAV5TAT9</accession>
<evidence type="ECO:0000256" key="1">
    <source>
        <dbReference type="SAM" id="MobiDB-lite"/>
    </source>
</evidence>
<name>A0AAV5TAT9_9BILA</name>
<comment type="caution">
    <text evidence="2">The sequence shown here is derived from an EMBL/GenBank/DDBJ whole genome shotgun (WGS) entry which is preliminary data.</text>
</comment>
<feature type="non-terminal residue" evidence="2">
    <location>
        <position position="99"/>
    </location>
</feature>
<organism evidence="2 3">
    <name type="scientific">Pristionchus entomophagus</name>
    <dbReference type="NCBI Taxonomy" id="358040"/>
    <lineage>
        <taxon>Eukaryota</taxon>
        <taxon>Metazoa</taxon>
        <taxon>Ecdysozoa</taxon>
        <taxon>Nematoda</taxon>
        <taxon>Chromadorea</taxon>
        <taxon>Rhabditida</taxon>
        <taxon>Rhabditina</taxon>
        <taxon>Diplogasteromorpha</taxon>
        <taxon>Diplogasteroidea</taxon>
        <taxon>Neodiplogasteridae</taxon>
        <taxon>Pristionchus</taxon>
    </lineage>
</organism>
<gene>
    <name evidence="2" type="ORF">PENTCL1PPCAC_14841</name>
</gene>
<proteinExistence type="predicted"/>
<dbReference type="AlphaFoldDB" id="A0AAV5TAT9"/>
<reference evidence="2" key="1">
    <citation type="submission" date="2023-10" db="EMBL/GenBank/DDBJ databases">
        <title>Genome assembly of Pristionchus species.</title>
        <authorList>
            <person name="Yoshida K."/>
            <person name="Sommer R.J."/>
        </authorList>
    </citation>
    <scope>NUCLEOTIDE SEQUENCE</scope>
    <source>
        <strain evidence="2">RS0144</strain>
    </source>
</reference>
<dbReference type="Proteomes" id="UP001432027">
    <property type="component" value="Unassembled WGS sequence"/>
</dbReference>